<organism evidence="2 3">
    <name type="scientific">Rhodocollybia butyracea</name>
    <dbReference type="NCBI Taxonomy" id="206335"/>
    <lineage>
        <taxon>Eukaryota</taxon>
        <taxon>Fungi</taxon>
        <taxon>Dikarya</taxon>
        <taxon>Basidiomycota</taxon>
        <taxon>Agaricomycotina</taxon>
        <taxon>Agaricomycetes</taxon>
        <taxon>Agaricomycetidae</taxon>
        <taxon>Agaricales</taxon>
        <taxon>Marasmiineae</taxon>
        <taxon>Omphalotaceae</taxon>
        <taxon>Rhodocollybia</taxon>
    </lineage>
</organism>
<keyword evidence="3" id="KW-1185">Reference proteome</keyword>
<keyword evidence="1" id="KW-0812">Transmembrane</keyword>
<evidence type="ECO:0000313" key="3">
    <source>
        <dbReference type="Proteomes" id="UP000772434"/>
    </source>
</evidence>
<sequence>MPRSRSGCLVLLTESQPDNSSVCTSSIRKGTAQLPVQYAARVMHRPDEAERILDLQRAKRVFFLQGQAMKVLRPNRDNKNVVDNFYGLETESSVHAAQALLIKRKTREFKELRKDFCWNSSNGSKNDFVLPLLRRMKRETQDTPASVSLIRARSARVIRGRIDVQYGMRENLGNLSRENRNQYKTPPENKIVKDWMSFIGQRCKKSCFSLQNLSMLLFLSLCGHPNLLGIVFIGNLSIWRQLTEKLRFASMLKLIQPDVKAPSYLYHLMRLAICH</sequence>
<comment type="caution">
    <text evidence="2">The sequence shown here is derived from an EMBL/GenBank/DDBJ whole genome shotgun (WGS) entry which is preliminary data.</text>
</comment>
<reference evidence="2" key="1">
    <citation type="submission" date="2020-11" db="EMBL/GenBank/DDBJ databases">
        <authorList>
            <consortium name="DOE Joint Genome Institute"/>
            <person name="Ahrendt S."/>
            <person name="Riley R."/>
            <person name="Andreopoulos W."/>
            <person name="Labutti K."/>
            <person name="Pangilinan J."/>
            <person name="Ruiz-Duenas F.J."/>
            <person name="Barrasa J.M."/>
            <person name="Sanchez-Garcia M."/>
            <person name="Camarero S."/>
            <person name="Miyauchi S."/>
            <person name="Serrano A."/>
            <person name="Linde D."/>
            <person name="Babiker R."/>
            <person name="Drula E."/>
            <person name="Ayuso-Fernandez I."/>
            <person name="Pacheco R."/>
            <person name="Padilla G."/>
            <person name="Ferreira P."/>
            <person name="Barriuso J."/>
            <person name="Kellner H."/>
            <person name="Castanera R."/>
            <person name="Alfaro M."/>
            <person name="Ramirez L."/>
            <person name="Pisabarro A.G."/>
            <person name="Kuo A."/>
            <person name="Tritt A."/>
            <person name="Lipzen A."/>
            <person name="He G."/>
            <person name="Yan M."/>
            <person name="Ng V."/>
            <person name="Cullen D."/>
            <person name="Martin F."/>
            <person name="Rosso M.-N."/>
            <person name="Henrissat B."/>
            <person name="Hibbett D."/>
            <person name="Martinez A.T."/>
            <person name="Grigoriev I.V."/>
        </authorList>
    </citation>
    <scope>NUCLEOTIDE SEQUENCE</scope>
    <source>
        <strain evidence="2">AH 40177</strain>
    </source>
</reference>
<protein>
    <submittedName>
        <fullName evidence="2">Uncharacterized protein</fullName>
    </submittedName>
</protein>
<accession>A0A9P5PVR2</accession>
<proteinExistence type="predicted"/>
<evidence type="ECO:0000256" key="1">
    <source>
        <dbReference type="SAM" id="Phobius"/>
    </source>
</evidence>
<dbReference type="Proteomes" id="UP000772434">
    <property type="component" value="Unassembled WGS sequence"/>
</dbReference>
<evidence type="ECO:0000313" key="2">
    <source>
        <dbReference type="EMBL" id="KAF9070027.1"/>
    </source>
</evidence>
<keyword evidence="1" id="KW-0472">Membrane</keyword>
<dbReference type="EMBL" id="JADNRY010000045">
    <property type="protein sequence ID" value="KAF9070027.1"/>
    <property type="molecule type" value="Genomic_DNA"/>
</dbReference>
<keyword evidence="1" id="KW-1133">Transmembrane helix</keyword>
<dbReference type="AlphaFoldDB" id="A0A9P5PVR2"/>
<gene>
    <name evidence="2" type="ORF">BDP27DRAFT_1362948</name>
</gene>
<name>A0A9P5PVR2_9AGAR</name>
<feature type="transmembrane region" description="Helical" evidence="1">
    <location>
        <begin position="213"/>
        <end position="238"/>
    </location>
</feature>